<name>A0A915CMZ2_9BILA</name>
<evidence type="ECO:0000256" key="1">
    <source>
        <dbReference type="SAM" id="MobiDB-lite"/>
    </source>
</evidence>
<dbReference type="Proteomes" id="UP000887574">
    <property type="component" value="Unplaced"/>
</dbReference>
<feature type="region of interest" description="Disordered" evidence="1">
    <location>
        <begin position="67"/>
        <end position="89"/>
    </location>
</feature>
<evidence type="ECO:0000313" key="2">
    <source>
        <dbReference type="Proteomes" id="UP000887574"/>
    </source>
</evidence>
<sequence>MEMDLKLTSIKHNLMLKHKNLFKKSSCDDATEEEDIEENANEHGRDYQSDGEALLLETEEVNVEMEIAATPPANVEESDEEAIDVEEES</sequence>
<dbReference type="AlphaFoldDB" id="A0A915CMZ2"/>
<organism evidence="2 3">
    <name type="scientific">Ditylenchus dipsaci</name>
    <dbReference type="NCBI Taxonomy" id="166011"/>
    <lineage>
        <taxon>Eukaryota</taxon>
        <taxon>Metazoa</taxon>
        <taxon>Ecdysozoa</taxon>
        <taxon>Nematoda</taxon>
        <taxon>Chromadorea</taxon>
        <taxon>Rhabditida</taxon>
        <taxon>Tylenchina</taxon>
        <taxon>Tylenchomorpha</taxon>
        <taxon>Sphaerularioidea</taxon>
        <taxon>Anguinidae</taxon>
        <taxon>Anguininae</taxon>
        <taxon>Ditylenchus</taxon>
    </lineage>
</organism>
<protein>
    <submittedName>
        <fullName evidence="3">Uncharacterized protein</fullName>
    </submittedName>
</protein>
<accession>A0A915CMZ2</accession>
<keyword evidence="2" id="KW-1185">Reference proteome</keyword>
<evidence type="ECO:0000313" key="3">
    <source>
        <dbReference type="WBParaSite" id="jg1069"/>
    </source>
</evidence>
<feature type="compositionally biased region" description="Acidic residues" evidence="1">
    <location>
        <begin position="76"/>
        <end position="89"/>
    </location>
</feature>
<reference evidence="3" key="1">
    <citation type="submission" date="2022-11" db="UniProtKB">
        <authorList>
            <consortium name="WormBaseParasite"/>
        </authorList>
    </citation>
    <scope>IDENTIFICATION</scope>
</reference>
<proteinExistence type="predicted"/>
<dbReference type="WBParaSite" id="jg1069">
    <property type="protein sequence ID" value="jg1069"/>
    <property type="gene ID" value="jg1069"/>
</dbReference>